<proteinExistence type="predicted"/>
<dbReference type="Proteomes" id="UP000501602">
    <property type="component" value="Chromosome"/>
</dbReference>
<keyword evidence="4" id="KW-1133">Transmembrane helix</keyword>
<dbReference type="CDD" id="cd01949">
    <property type="entry name" value="GGDEF"/>
    <property type="match status" value="1"/>
</dbReference>
<name>A0A6H1UD24_9GAMM</name>
<dbReference type="PANTHER" id="PTHR45138:SF9">
    <property type="entry name" value="DIGUANYLATE CYCLASE DGCM-RELATED"/>
    <property type="match status" value="1"/>
</dbReference>
<keyword evidence="4" id="KW-0472">Membrane</keyword>
<evidence type="ECO:0000256" key="1">
    <source>
        <dbReference type="ARBA" id="ARBA00001946"/>
    </source>
</evidence>
<feature type="domain" description="GGDEF" evidence="5">
    <location>
        <begin position="223"/>
        <end position="355"/>
    </location>
</feature>
<dbReference type="InterPro" id="IPR043128">
    <property type="entry name" value="Rev_trsase/Diguanyl_cyclase"/>
</dbReference>
<feature type="transmembrane region" description="Helical" evidence="4">
    <location>
        <begin position="26"/>
        <end position="44"/>
    </location>
</feature>
<feature type="transmembrane region" description="Helical" evidence="4">
    <location>
        <begin position="80"/>
        <end position="108"/>
    </location>
</feature>
<feature type="transmembrane region" description="Helical" evidence="4">
    <location>
        <begin position="114"/>
        <end position="141"/>
    </location>
</feature>
<dbReference type="KEGG" id="fes:HER31_06205"/>
<dbReference type="Gene3D" id="3.30.70.270">
    <property type="match status" value="1"/>
</dbReference>
<comment type="cofactor">
    <cofactor evidence="1">
        <name>Mg(2+)</name>
        <dbReference type="ChEBI" id="CHEBI:18420"/>
    </cofactor>
</comment>
<dbReference type="NCBIfam" id="TIGR00254">
    <property type="entry name" value="GGDEF"/>
    <property type="match status" value="1"/>
</dbReference>
<dbReference type="SUPFAM" id="SSF103473">
    <property type="entry name" value="MFS general substrate transporter"/>
    <property type="match status" value="1"/>
</dbReference>
<comment type="catalytic activity">
    <reaction evidence="3">
        <text>2 GTP = 3',3'-c-di-GMP + 2 diphosphate</text>
        <dbReference type="Rhea" id="RHEA:24898"/>
        <dbReference type="ChEBI" id="CHEBI:33019"/>
        <dbReference type="ChEBI" id="CHEBI:37565"/>
        <dbReference type="ChEBI" id="CHEBI:58805"/>
        <dbReference type="EC" id="2.7.7.65"/>
    </reaction>
</comment>
<dbReference type="InterPro" id="IPR048437">
    <property type="entry name" value="MASE11"/>
</dbReference>
<dbReference type="PROSITE" id="PS50887">
    <property type="entry name" value="GGDEF"/>
    <property type="match status" value="1"/>
</dbReference>
<reference evidence="6 7" key="1">
    <citation type="submission" date="2020-04" db="EMBL/GenBank/DDBJ databases">
        <title>Ferrimonas sp. S7 isolated from sea water.</title>
        <authorList>
            <person name="Bae S.S."/>
            <person name="Baek K."/>
        </authorList>
    </citation>
    <scope>NUCLEOTIDE SEQUENCE [LARGE SCALE GENOMIC DNA]</scope>
    <source>
        <strain evidence="6 7">S7</strain>
    </source>
</reference>
<keyword evidence="7" id="KW-1185">Reference proteome</keyword>
<dbReference type="SMART" id="SM00267">
    <property type="entry name" value="GGDEF"/>
    <property type="match status" value="1"/>
</dbReference>
<dbReference type="Pfam" id="PF20969">
    <property type="entry name" value="MASE11"/>
    <property type="match status" value="1"/>
</dbReference>
<organism evidence="6 7">
    <name type="scientific">Ferrimonas lipolytica</name>
    <dbReference type="NCBI Taxonomy" id="2724191"/>
    <lineage>
        <taxon>Bacteria</taxon>
        <taxon>Pseudomonadati</taxon>
        <taxon>Pseudomonadota</taxon>
        <taxon>Gammaproteobacteria</taxon>
        <taxon>Alteromonadales</taxon>
        <taxon>Ferrimonadaceae</taxon>
        <taxon>Ferrimonas</taxon>
    </lineage>
</organism>
<evidence type="ECO:0000259" key="5">
    <source>
        <dbReference type="PROSITE" id="PS50887"/>
    </source>
</evidence>
<evidence type="ECO:0000313" key="6">
    <source>
        <dbReference type="EMBL" id="QIZ76490.1"/>
    </source>
</evidence>
<dbReference type="InterPro" id="IPR036259">
    <property type="entry name" value="MFS_trans_sf"/>
</dbReference>
<dbReference type="EMBL" id="CP051180">
    <property type="protein sequence ID" value="QIZ76490.1"/>
    <property type="molecule type" value="Genomic_DNA"/>
</dbReference>
<dbReference type="InterPro" id="IPR050469">
    <property type="entry name" value="Diguanylate_Cyclase"/>
</dbReference>
<protein>
    <recommendedName>
        <fullName evidence="2">diguanylate cyclase</fullName>
        <ecNumber evidence="2">2.7.7.65</ecNumber>
    </recommendedName>
</protein>
<keyword evidence="4" id="KW-0812">Transmembrane</keyword>
<dbReference type="EC" id="2.7.7.65" evidence="2"/>
<accession>A0A6H1UD24</accession>
<dbReference type="PANTHER" id="PTHR45138">
    <property type="entry name" value="REGULATORY COMPONENTS OF SENSORY TRANSDUCTION SYSTEM"/>
    <property type="match status" value="1"/>
</dbReference>
<dbReference type="InterPro" id="IPR029787">
    <property type="entry name" value="Nucleotide_cyclase"/>
</dbReference>
<dbReference type="RefSeq" id="WP_168659752.1">
    <property type="nucleotide sequence ID" value="NZ_CP051180.1"/>
</dbReference>
<sequence length="357" mass="39786">MNPLLNYSQSDNTQGADFVEHEIEQIIVTFAVIGIVAVALMGTLCAYLGNYQLVFFDLIAGTIFLLVLKFRSNYRLASTILLFNLYGLLITLIYSGGFGGTGPIWMLIAPPVTFFLSGLTLGVVNISLFLVGAIVAYFFGYVGQANQILSPELALRVLLCFILVTLLSATYEYFKHKYSSRLSQLVKYNEALANLDPLTNLSNRRFTLKRLEELFQQEKDSTASFALLLIDVDNFKSINDRFGHDVGDQVLIQLSSIFQKAVRKSDIVCRWGGEEFLIVLTDASKYSAVQLTERLHHAVNSHNFINEQQLAVTVSVGVQLVEEADASITESIKQADLHLYKAKAMGKNTSKYNFENA</sequence>
<feature type="transmembrane region" description="Helical" evidence="4">
    <location>
        <begin position="50"/>
        <end position="68"/>
    </location>
</feature>
<evidence type="ECO:0000256" key="3">
    <source>
        <dbReference type="ARBA" id="ARBA00034247"/>
    </source>
</evidence>
<evidence type="ECO:0000256" key="4">
    <source>
        <dbReference type="SAM" id="Phobius"/>
    </source>
</evidence>
<feature type="transmembrane region" description="Helical" evidence="4">
    <location>
        <begin position="153"/>
        <end position="174"/>
    </location>
</feature>
<gene>
    <name evidence="6" type="ORF">HER31_06205</name>
</gene>
<dbReference type="GO" id="GO:0052621">
    <property type="term" value="F:diguanylate cyclase activity"/>
    <property type="evidence" value="ECO:0007669"/>
    <property type="project" value="UniProtKB-EC"/>
</dbReference>
<dbReference type="Pfam" id="PF00990">
    <property type="entry name" value="GGDEF"/>
    <property type="match status" value="1"/>
</dbReference>
<evidence type="ECO:0000313" key="7">
    <source>
        <dbReference type="Proteomes" id="UP000501602"/>
    </source>
</evidence>
<dbReference type="FunFam" id="3.30.70.270:FF:000001">
    <property type="entry name" value="Diguanylate cyclase domain protein"/>
    <property type="match status" value="1"/>
</dbReference>
<dbReference type="InterPro" id="IPR000160">
    <property type="entry name" value="GGDEF_dom"/>
</dbReference>
<dbReference type="SUPFAM" id="SSF55073">
    <property type="entry name" value="Nucleotide cyclase"/>
    <property type="match status" value="1"/>
</dbReference>
<dbReference type="AlphaFoldDB" id="A0A6H1UD24"/>
<evidence type="ECO:0000256" key="2">
    <source>
        <dbReference type="ARBA" id="ARBA00012528"/>
    </source>
</evidence>